<dbReference type="eggNOG" id="ENOG503058N">
    <property type="taxonomic scope" value="Bacteria"/>
</dbReference>
<keyword evidence="3" id="KW-1185">Reference proteome</keyword>
<dbReference type="AlphaFoldDB" id="A0A089HFN5"/>
<feature type="transmembrane region" description="Helical" evidence="1">
    <location>
        <begin position="50"/>
        <end position="69"/>
    </location>
</feature>
<protein>
    <submittedName>
        <fullName evidence="2">Uncharacterized protein</fullName>
    </submittedName>
</protein>
<reference evidence="2 3" key="1">
    <citation type="submission" date="2014-08" db="EMBL/GenBank/DDBJ databases">
        <title>Comparative genomics of the Paenibacillus odorifer group.</title>
        <authorList>
            <person name="den Bakker H.C."/>
            <person name="Tsai Y.-C."/>
            <person name="Martin N."/>
            <person name="Korlach J."/>
            <person name="Wiedmann M."/>
        </authorList>
    </citation>
    <scope>NUCLEOTIDE SEQUENCE [LARGE SCALE GENOMIC DNA]</scope>
    <source>
        <strain evidence="2 3">DSM 1735</strain>
    </source>
</reference>
<dbReference type="KEGG" id="pdu:PDUR_00960"/>
<dbReference type="OrthoDB" id="2578053at2"/>
<dbReference type="RefSeq" id="WP_042204679.1">
    <property type="nucleotide sequence ID" value="NZ_CP009288.1"/>
</dbReference>
<organism evidence="2 3">
    <name type="scientific">Paenibacillus durus</name>
    <name type="common">Paenibacillus azotofixans</name>
    <dbReference type="NCBI Taxonomy" id="44251"/>
    <lineage>
        <taxon>Bacteria</taxon>
        <taxon>Bacillati</taxon>
        <taxon>Bacillota</taxon>
        <taxon>Bacilli</taxon>
        <taxon>Bacillales</taxon>
        <taxon>Paenibacillaceae</taxon>
        <taxon>Paenibacillus</taxon>
    </lineage>
</organism>
<gene>
    <name evidence="2" type="ORF">PDUR_00960</name>
</gene>
<keyword evidence="1" id="KW-1133">Transmembrane helix</keyword>
<evidence type="ECO:0000313" key="2">
    <source>
        <dbReference type="EMBL" id="AIQ10756.1"/>
    </source>
</evidence>
<sequence>MTMSREERAMLAEAADLHGSRPHGDDAIQMRDIEEAIGRAEGRVRKRRRAGGVAAAVVAAAVAVGLFAGPGSLMPAVFQATEAGPVSDVPKGLAPFFSWSPDIFPDTLNYAWRHRYVQPLDVKASRDGYGIVVNGVIADRNQIMLLYTAMSAPNREIYGISDLKLSSSSTGAAMDNGNYGSYSNQRERSSLQSYRGISKISLDPAAIADRPSRIWADFQIGAVPAGRTKGWNHSDMSIVKFSPRLKVAIDLDPRFWQAEPVTALSEQTVTIQGHALRVKLEAYPISTKVTFLMDDTLLEDTDFKQSFLLSHELQFSIYTRDKGSREVQQQIGSSVGGWTEEGFQFVMDSRFSMDKPKLVRLNFPKAPGTPDLIFNLSP</sequence>
<keyword evidence="1" id="KW-0812">Transmembrane</keyword>
<dbReference type="EMBL" id="CP009288">
    <property type="protein sequence ID" value="AIQ10756.1"/>
    <property type="molecule type" value="Genomic_DNA"/>
</dbReference>
<dbReference type="Proteomes" id="UP000029409">
    <property type="component" value="Chromosome"/>
</dbReference>
<dbReference type="STRING" id="44251.PDUR_00960"/>
<accession>A0A089HFN5</accession>
<evidence type="ECO:0000256" key="1">
    <source>
        <dbReference type="SAM" id="Phobius"/>
    </source>
</evidence>
<evidence type="ECO:0000313" key="3">
    <source>
        <dbReference type="Proteomes" id="UP000029409"/>
    </source>
</evidence>
<keyword evidence="1" id="KW-0472">Membrane</keyword>
<name>A0A089HFN5_PAEDU</name>
<proteinExistence type="predicted"/>